<accession>A0A7K0EUF3</accession>
<keyword evidence="2" id="KW-1185">Reference proteome</keyword>
<name>A0A7K0EUF3_9BACT</name>
<gene>
    <name evidence="1" type="ORF">GJJ30_29400</name>
</gene>
<evidence type="ECO:0000313" key="2">
    <source>
        <dbReference type="Proteomes" id="UP000441754"/>
    </source>
</evidence>
<sequence length="262" mass="30295">MVTEIVRYEQHDTNQQEINRQTFGYETGRLASYTDQNPDRALSFKFKYVGGKVAYAYTADHSTVLNFDYDQFERIEKASLLVNNKEQTVFSLNYESPDRTTRLTGLVETRILLPANSSIISRTFQFSYQEIAGKTEDLVIQTVQNAYKDGSRTEEEFDFDLSAQNHSPYYDSGQTIVFALLALTNPNEVEIARYLQRFDCQSVTHEIMNTGGNRSLREYSQFTTDFDGNYNPIRSSQQTTITIPTDSPNRYYQQTFQFNCVE</sequence>
<dbReference type="OrthoDB" id="928842at2"/>
<dbReference type="EMBL" id="WJXZ01000015">
    <property type="protein sequence ID" value="MRS65443.1"/>
    <property type="molecule type" value="Genomic_DNA"/>
</dbReference>
<proteinExistence type="predicted"/>
<dbReference type="RefSeq" id="WP_154178819.1">
    <property type="nucleotide sequence ID" value="NZ_WJXZ01000015.1"/>
</dbReference>
<evidence type="ECO:0000313" key="1">
    <source>
        <dbReference type="EMBL" id="MRS65443.1"/>
    </source>
</evidence>
<dbReference type="Proteomes" id="UP000441754">
    <property type="component" value="Unassembled WGS sequence"/>
</dbReference>
<dbReference type="AlphaFoldDB" id="A0A7K0EUF3"/>
<reference evidence="1 2" key="1">
    <citation type="journal article" date="2018" name="Antonie Van Leeuwenhoek">
        <title>Larkinella terrae sp. nov., isolated from soil on Jeju Island, South Korea.</title>
        <authorList>
            <person name="Ten L.N."/>
            <person name="Jeon J."/>
            <person name="Park S.J."/>
            <person name="Park S."/>
            <person name="Lee S.Y."/>
            <person name="Kim M.K."/>
            <person name="Jung H.Y."/>
        </authorList>
    </citation>
    <scope>NUCLEOTIDE SEQUENCE [LARGE SCALE GENOMIC DNA]</scope>
    <source>
        <strain evidence="1 2">KCTC 52001</strain>
    </source>
</reference>
<comment type="caution">
    <text evidence="1">The sequence shown here is derived from an EMBL/GenBank/DDBJ whole genome shotgun (WGS) entry which is preliminary data.</text>
</comment>
<protein>
    <submittedName>
        <fullName evidence="1">Uncharacterized protein</fullName>
    </submittedName>
</protein>
<organism evidence="1 2">
    <name type="scientific">Larkinella terrae</name>
    <dbReference type="NCBI Taxonomy" id="2025311"/>
    <lineage>
        <taxon>Bacteria</taxon>
        <taxon>Pseudomonadati</taxon>
        <taxon>Bacteroidota</taxon>
        <taxon>Cytophagia</taxon>
        <taxon>Cytophagales</taxon>
        <taxon>Spirosomataceae</taxon>
        <taxon>Larkinella</taxon>
    </lineage>
</organism>